<dbReference type="Proteomes" id="UP001205609">
    <property type="component" value="Unassembled WGS sequence"/>
</dbReference>
<organism evidence="1 2">
    <name type="scientific">Staphylococcus americanisciuri</name>
    <dbReference type="NCBI Taxonomy" id="2973940"/>
    <lineage>
        <taxon>Bacteria</taxon>
        <taxon>Bacillati</taxon>
        <taxon>Bacillota</taxon>
        <taxon>Bacilli</taxon>
        <taxon>Bacillales</taxon>
        <taxon>Staphylococcaceae</taxon>
        <taxon>Staphylococcus</taxon>
    </lineage>
</organism>
<dbReference type="RefSeq" id="WP_259198374.1">
    <property type="nucleotide sequence ID" value="NZ_JANUXY010000002.1"/>
</dbReference>
<name>A0ABT2F0T7_9STAP</name>
<proteinExistence type="predicted"/>
<keyword evidence="2" id="KW-1185">Reference proteome</keyword>
<sequence>MRLMYMPDDKDVYLDQIYLTNACESDQNNLDVLIDDKTCTHVFDRGYVNYEHFDRMT</sequence>
<reference evidence="1 2" key="1">
    <citation type="journal article" date="2023" name="Int. J. Syst. Evol. Microbiol.">
        <title>Streptococcus sciuri sp. nov., Staphylococcus marylandisciuri sp. nov. and Staphylococcus americanisciuri sp. nov., isolated from faeces of eastern grey squirrel (Sciurus carolinensis).</title>
        <authorList>
            <person name="Volokhov D.V."/>
            <person name="Zagorodnyaya T.A."/>
            <person name="Furtak V.A."/>
            <person name="Nattanmai G."/>
            <person name="Randall L."/>
            <person name="Jose S."/>
            <person name="Gao Y."/>
            <person name="Eisenberg T."/>
            <person name="Delmonte P."/>
            <person name="Blom J."/>
            <person name="Mitchell K.K."/>
        </authorList>
    </citation>
    <scope>NUCLEOTIDE SEQUENCE [LARGE SCALE GENOMIC DNA]</scope>
    <source>
        <strain evidence="1 2">GRT3</strain>
    </source>
</reference>
<evidence type="ECO:0008006" key="3">
    <source>
        <dbReference type="Google" id="ProtNLM"/>
    </source>
</evidence>
<gene>
    <name evidence="1" type="ORF">NXS11_02490</name>
</gene>
<dbReference type="EMBL" id="JANUXY010000002">
    <property type="protein sequence ID" value="MCS4485758.1"/>
    <property type="molecule type" value="Genomic_DNA"/>
</dbReference>
<accession>A0ABT2F0T7</accession>
<protein>
    <recommendedName>
        <fullName evidence="3">Transposase</fullName>
    </recommendedName>
</protein>
<evidence type="ECO:0000313" key="2">
    <source>
        <dbReference type="Proteomes" id="UP001205609"/>
    </source>
</evidence>
<comment type="caution">
    <text evidence="1">The sequence shown here is derived from an EMBL/GenBank/DDBJ whole genome shotgun (WGS) entry which is preliminary data.</text>
</comment>
<evidence type="ECO:0000313" key="1">
    <source>
        <dbReference type="EMBL" id="MCS4485758.1"/>
    </source>
</evidence>